<reference evidence="2 3" key="1">
    <citation type="submission" date="2016-12" db="EMBL/GenBank/DDBJ databases">
        <authorList>
            <person name="Song W.-J."/>
            <person name="Kurnit D.M."/>
        </authorList>
    </citation>
    <scope>NUCLEOTIDE SEQUENCE [LARGE SCALE GENOMIC DNA]</scope>
    <source>
        <strain evidence="2 3">STM7296</strain>
    </source>
</reference>
<organism evidence="2 3">
    <name type="scientific">Paraburkholderia ribeironis</name>
    <dbReference type="NCBI Taxonomy" id="1247936"/>
    <lineage>
        <taxon>Bacteria</taxon>
        <taxon>Pseudomonadati</taxon>
        <taxon>Pseudomonadota</taxon>
        <taxon>Betaproteobacteria</taxon>
        <taxon>Burkholderiales</taxon>
        <taxon>Burkholderiaceae</taxon>
        <taxon>Paraburkholderia</taxon>
    </lineage>
</organism>
<name>A0A1N7SDZ7_9BURK</name>
<proteinExistence type="predicted"/>
<protein>
    <submittedName>
        <fullName evidence="2">Uncharacterized protein</fullName>
    </submittedName>
</protein>
<dbReference type="EMBL" id="CYGX02000053">
    <property type="protein sequence ID" value="SIT45209.1"/>
    <property type="molecule type" value="Genomic_DNA"/>
</dbReference>
<evidence type="ECO:0000313" key="3">
    <source>
        <dbReference type="Proteomes" id="UP000187012"/>
    </source>
</evidence>
<evidence type="ECO:0000313" key="2">
    <source>
        <dbReference type="EMBL" id="SIT45209.1"/>
    </source>
</evidence>
<accession>A0A1N7SDZ7</accession>
<sequence>MAAGMPRLARRRRAAEIGLEPASTGSLAASETGHEQTYDSTGIASAEQRRERMIHVWRNGRGKGPAARVGARAVTVRSQRRFCRAHGVRRVVRTQR</sequence>
<keyword evidence="3" id="KW-1185">Reference proteome</keyword>
<dbReference type="AlphaFoldDB" id="A0A1N7SDZ7"/>
<dbReference type="Proteomes" id="UP000187012">
    <property type="component" value="Unassembled WGS sequence"/>
</dbReference>
<evidence type="ECO:0000256" key="1">
    <source>
        <dbReference type="SAM" id="MobiDB-lite"/>
    </source>
</evidence>
<feature type="region of interest" description="Disordered" evidence="1">
    <location>
        <begin position="1"/>
        <end position="47"/>
    </location>
</feature>
<gene>
    <name evidence="2" type="ORF">BN2475_530066</name>
</gene>